<keyword evidence="3" id="KW-1134">Transmembrane beta strand</keyword>
<dbReference type="InParanoid" id="Q029U3"/>
<dbReference type="Gene3D" id="2.60.40.1120">
    <property type="entry name" value="Carboxypeptidase-like, regulatory domain"/>
    <property type="match status" value="1"/>
</dbReference>
<sequence precursor="true">MRIRLFAIFFCVFAMYGQTPLGTVTGLAVDASGGSVAAASVTLTNNDTGVRRTAQTNSTGVYSFPDLPPGTYRLGADAKGFRPLETRAFAVEAYRTVRQDLKFELATATTEVVVTDAASAVVQLESPAVGSELSPRLIIETPTNLRSVSKNSGDSGLISGILPLTVPGVVQVGSGAKWLTPGAGATSVKVKVDGIETTFGNFGSPDNVSQPSVEAVQEFTASVLTTRAEFGGMGTITTATKSGANQFHGGVFWYLRNSATDARNTFATVKPFQNMHNYGGTIGGPIKKDKTFFFFDFDGLKGGSATLFTPNVPTNAMRAGDFSAFAALKNPYTNQNPFIGNSIAPGVLSSQALNAQGLLFPVPNFGPSTLTAANYRAAFDGPEVHRTEEIKLDQNFSERHRAFLRYENHKDNYDIPGARSALPPTTVGTSNNERRVNFWTVGDVMTIRPNLLNEVRAGVVILVSASSSNFLGQDYMKQIGIQGLPDRGPIHNLPIFSVSGFASDNINLLNPVNDGHAQVADNLSWVKGRHAMKFGVENVDFFVNRYMPNTSGIQVFGAYAFTGKFTGNAYADFLMGLPSTVTRLEPFPAQYNRFRDWSFYAQDDFKVTQRLTLMYGLRWEYNGPAYALNDNQYSFDLATGKIVVPNQNSIKQFSPYFLSTYPVETADQIGTGRSLRKADKNNFAPRFGFSWQLDGSGKTALRGGWGVYYSHYSGNIPGDLSRGPYAATSVTTNNIVNNVPQVTLANPFAIAGTPGTVALSAVTPNLLNSYVQQYTMSLEREVTRDIGVRVSFIGSKGSQLAYRRDVNQPVASTVAFSNARRPYPLFGSINYADNGANMLYNGLQTAVQKRFARGLMFQSTWTWAKELSDTDDTDDFELNNTIENSYNRRRDRGNVYSVPRHQWMNQALYELPLGKGPLLAGWQVNALFNMSTGNWFTPLISGPDPSNTNTTSLRPDVTGKIALPHTVNQWFDPSVFTTPANGSFGNAGRGIIQGPGFVLLNMGLQKSVHFERVGTLQFVASFQNVLNHVNLGEPSGGGGGALGVVVNNANGGKITSTHIFPAAGSPRTGQLGIRWNF</sequence>
<feature type="chain" id="PRO_5004163483" evidence="7">
    <location>
        <begin position="17"/>
        <end position="1077"/>
    </location>
</feature>
<keyword evidence="7" id="KW-0732">Signal</keyword>
<dbReference type="Pfam" id="PF13620">
    <property type="entry name" value="CarboxypepD_reg"/>
    <property type="match status" value="1"/>
</dbReference>
<dbReference type="SUPFAM" id="SSF49452">
    <property type="entry name" value="Starch-binding domain-like"/>
    <property type="match status" value="1"/>
</dbReference>
<dbReference type="Gene3D" id="2.40.170.20">
    <property type="entry name" value="TonB-dependent receptor, beta-barrel domain"/>
    <property type="match status" value="1"/>
</dbReference>
<keyword evidence="6" id="KW-0998">Cell outer membrane</keyword>
<proteinExistence type="predicted"/>
<gene>
    <name evidence="9" type="ordered locus">Acid_1189</name>
</gene>
<evidence type="ECO:0000259" key="8">
    <source>
        <dbReference type="Pfam" id="PF25183"/>
    </source>
</evidence>
<evidence type="ECO:0000256" key="3">
    <source>
        <dbReference type="ARBA" id="ARBA00022452"/>
    </source>
</evidence>
<evidence type="ECO:0000256" key="2">
    <source>
        <dbReference type="ARBA" id="ARBA00022448"/>
    </source>
</evidence>
<dbReference type="GO" id="GO:0030246">
    <property type="term" value="F:carbohydrate binding"/>
    <property type="evidence" value="ECO:0007669"/>
    <property type="project" value="InterPro"/>
</dbReference>
<reference evidence="9" key="1">
    <citation type="submission" date="2006-10" db="EMBL/GenBank/DDBJ databases">
        <title>Complete sequence of Solibacter usitatus Ellin6076.</title>
        <authorList>
            <consortium name="US DOE Joint Genome Institute"/>
            <person name="Copeland A."/>
            <person name="Lucas S."/>
            <person name="Lapidus A."/>
            <person name="Barry K."/>
            <person name="Detter J.C."/>
            <person name="Glavina del Rio T."/>
            <person name="Hammon N."/>
            <person name="Israni S."/>
            <person name="Dalin E."/>
            <person name="Tice H."/>
            <person name="Pitluck S."/>
            <person name="Thompson L.S."/>
            <person name="Brettin T."/>
            <person name="Bruce D."/>
            <person name="Han C."/>
            <person name="Tapia R."/>
            <person name="Gilna P."/>
            <person name="Schmutz J."/>
            <person name="Larimer F."/>
            <person name="Land M."/>
            <person name="Hauser L."/>
            <person name="Kyrpides N."/>
            <person name="Mikhailova N."/>
            <person name="Janssen P.H."/>
            <person name="Kuske C.R."/>
            <person name="Richardson P."/>
        </authorList>
    </citation>
    <scope>NUCLEOTIDE SEQUENCE</scope>
    <source>
        <strain evidence="9">Ellin6076</strain>
    </source>
</reference>
<evidence type="ECO:0000256" key="1">
    <source>
        <dbReference type="ARBA" id="ARBA00004571"/>
    </source>
</evidence>
<dbReference type="EMBL" id="CP000473">
    <property type="protein sequence ID" value="ABJ82183.1"/>
    <property type="molecule type" value="Genomic_DNA"/>
</dbReference>
<protein>
    <submittedName>
        <fullName evidence="9">Cna B domain protein</fullName>
    </submittedName>
</protein>
<keyword evidence="4" id="KW-0812">Transmembrane</keyword>
<evidence type="ECO:0000256" key="7">
    <source>
        <dbReference type="SAM" id="SignalP"/>
    </source>
</evidence>
<evidence type="ECO:0000256" key="5">
    <source>
        <dbReference type="ARBA" id="ARBA00023136"/>
    </source>
</evidence>
<dbReference type="GO" id="GO:0015344">
    <property type="term" value="F:siderophore uptake transmembrane transporter activity"/>
    <property type="evidence" value="ECO:0007669"/>
    <property type="project" value="TreeGrafter"/>
</dbReference>
<dbReference type="InterPro" id="IPR057601">
    <property type="entry name" value="Oar-like_b-barrel"/>
</dbReference>
<dbReference type="KEGG" id="sus:Acid_1189"/>
<feature type="signal peptide" evidence="7">
    <location>
        <begin position="1"/>
        <end position="16"/>
    </location>
</feature>
<dbReference type="PANTHER" id="PTHR30069:SF46">
    <property type="entry name" value="OAR PROTEIN"/>
    <property type="match status" value="1"/>
</dbReference>
<keyword evidence="2" id="KW-0813">Transport</keyword>
<comment type="subcellular location">
    <subcellularLocation>
        <location evidence="1">Cell outer membrane</location>
        <topology evidence="1">Multi-pass membrane protein</topology>
    </subcellularLocation>
</comment>
<dbReference type="eggNOG" id="COG4771">
    <property type="taxonomic scope" value="Bacteria"/>
</dbReference>
<dbReference type="AlphaFoldDB" id="Q029U3"/>
<dbReference type="GO" id="GO:0044718">
    <property type="term" value="P:siderophore transmembrane transport"/>
    <property type="evidence" value="ECO:0007669"/>
    <property type="project" value="TreeGrafter"/>
</dbReference>
<name>Q029U3_SOLUE</name>
<dbReference type="InterPro" id="IPR013784">
    <property type="entry name" value="Carb-bd-like_fold"/>
</dbReference>
<evidence type="ECO:0000256" key="6">
    <source>
        <dbReference type="ARBA" id="ARBA00023237"/>
    </source>
</evidence>
<accession>Q029U3</accession>
<organism evidence="9">
    <name type="scientific">Solibacter usitatus (strain Ellin6076)</name>
    <dbReference type="NCBI Taxonomy" id="234267"/>
    <lineage>
        <taxon>Bacteria</taxon>
        <taxon>Pseudomonadati</taxon>
        <taxon>Acidobacteriota</taxon>
        <taxon>Terriglobia</taxon>
        <taxon>Bryobacterales</taxon>
        <taxon>Solibacteraceae</taxon>
        <taxon>Candidatus Solibacter</taxon>
    </lineage>
</organism>
<dbReference type="InterPro" id="IPR039426">
    <property type="entry name" value="TonB-dep_rcpt-like"/>
</dbReference>
<dbReference type="STRING" id="234267.Acid_1189"/>
<feature type="domain" description="TonB-dependent transporter Oar-like beta-barrel" evidence="8">
    <location>
        <begin position="239"/>
        <end position="1057"/>
    </location>
</feature>
<dbReference type="OrthoDB" id="97893at2"/>
<evidence type="ECO:0000256" key="4">
    <source>
        <dbReference type="ARBA" id="ARBA00022692"/>
    </source>
</evidence>
<dbReference type="PANTHER" id="PTHR30069">
    <property type="entry name" value="TONB-DEPENDENT OUTER MEMBRANE RECEPTOR"/>
    <property type="match status" value="1"/>
</dbReference>
<keyword evidence="5" id="KW-0472">Membrane</keyword>
<dbReference type="HOGENOM" id="CLU_006298_0_0_0"/>
<dbReference type="InterPro" id="IPR036942">
    <property type="entry name" value="Beta-barrel_TonB_sf"/>
</dbReference>
<dbReference type="SUPFAM" id="SSF56935">
    <property type="entry name" value="Porins"/>
    <property type="match status" value="1"/>
</dbReference>
<dbReference type="GO" id="GO:0009279">
    <property type="term" value="C:cell outer membrane"/>
    <property type="evidence" value="ECO:0007669"/>
    <property type="project" value="UniProtKB-SubCell"/>
</dbReference>
<evidence type="ECO:0000313" key="9">
    <source>
        <dbReference type="EMBL" id="ABJ82183.1"/>
    </source>
</evidence>
<dbReference type="Pfam" id="PF25183">
    <property type="entry name" value="OMP_b-brl_4"/>
    <property type="match status" value="1"/>
</dbReference>